<dbReference type="InterPro" id="IPR050327">
    <property type="entry name" value="Proton-linked_MCT"/>
</dbReference>
<keyword evidence="3" id="KW-0812">Transmembrane</keyword>
<evidence type="ECO:0000313" key="5">
    <source>
        <dbReference type="EMBL" id="KAH7010934.1"/>
    </source>
</evidence>
<feature type="transmembrane region" description="Helical" evidence="3">
    <location>
        <begin position="41"/>
        <end position="59"/>
    </location>
</feature>
<dbReference type="InterPro" id="IPR036259">
    <property type="entry name" value="MFS_trans_sf"/>
</dbReference>
<accession>A0ABQ8FQ87</accession>
<feature type="transmembrane region" description="Helical" evidence="3">
    <location>
        <begin position="144"/>
        <end position="161"/>
    </location>
</feature>
<dbReference type="PANTHER" id="PTHR11360">
    <property type="entry name" value="MONOCARBOXYLATE TRANSPORTER"/>
    <property type="match status" value="1"/>
</dbReference>
<dbReference type="PROSITE" id="PS50850">
    <property type="entry name" value="MFS"/>
    <property type="match status" value="1"/>
</dbReference>
<evidence type="ECO:0000313" key="6">
    <source>
        <dbReference type="Proteomes" id="UP000774617"/>
    </source>
</evidence>
<comment type="caution">
    <text evidence="5">The sequence shown here is derived from an EMBL/GenBank/DDBJ whole genome shotgun (WGS) entry which is preliminary data.</text>
</comment>
<dbReference type="EMBL" id="JAGTJR010000101">
    <property type="protein sequence ID" value="KAH7010934.1"/>
    <property type="molecule type" value="Genomic_DNA"/>
</dbReference>
<keyword evidence="3" id="KW-1133">Transmembrane helix</keyword>
<evidence type="ECO:0000259" key="4">
    <source>
        <dbReference type="PROSITE" id="PS50850"/>
    </source>
</evidence>
<reference evidence="5 6" key="1">
    <citation type="journal article" date="2021" name="Nat. Commun.">
        <title>Genetic determinants of endophytism in the Arabidopsis root mycobiome.</title>
        <authorList>
            <person name="Mesny F."/>
            <person name="Miyauchi S."/>
            <person name="Thiergart T."/>
            <person name="Pickel B."/>
            <person name="Atanasova L."/>
            <person name="Karlsson M."/>
            <person name="Huettel B."/>
            <person name="Barry K.W."/>
            <person name="Haridas S."/>
            <person name="Chen C."/>
            <person name="Bauer D."/>
            <person name="Andreopoulos W."/>
            <person name="Pangilinan J."/>
            <person name="LaButti K."/>
            <person name="Riley R."/>
            <person name="Lipzen A."/>
            <person name="Clum A."/>
            <person name="Drula E."/>
            <person name="Henrissat B."/>
            <person name="Kohler A."/>
            <person name="Grigoriev I.V."/>
            <person name="Martin F.M."/>
            <person name="Hacquard S."/>
        </authorList>
    </citation>
    <scope>NUCLEOTIDE SEQUENCE [LARGE SCALE GENOMIC DNA]</scope>
    <source>
        <strain evidence="5 6">MPI-SDFR-AT-0080</strain>
    </source>
</reference>
<dbReference type="InterPro" id="IPR011701">
    <property type="entry name" value="MFS"/>
</dbReference>
<feature type="transmembrane region" description="Helical" evidence="3">
    <location>
        <begin position="268"/>
        <end position="290"/>
    </location>
</feature>
<evidence type="ECO:0000256" key="1">
    <source>
        <dbReference type="ARBA" id="ARBA00004141"/>
    </source>
</evidence>
<feature type="transmembrane region" description="Helical" evidence="3">
    <location>
        <begin position="302"/>
        <end position="326"/>
    </location>
</feature>
<feature type="domain" description="Major facilitator superfamily (MFS) profile" evidence="4">
    <location>
        <begin position="41"/>
        <end position="422"/>
    </location>
</feature>
<organism evidence="5 6">
    <name type="scientific">Macrophomina phaseolina</name>
    <dbReference type="NCBI Taxonomy" id="35725"/>
    <lineage>
        <taxon>Eukaryota</taxon>
        <taxon>Fungi</taxon>
        <taxon>Dikarya</taxon>
        <taxon>Ascomycota</taxon>
        <taxon>Pezizomycotina</taxon>
        <taxon>Dothideomycetes</taxon>
        <taxon>Dothideomycetes incertae sedis</taxon>
        <taxon>Botryosphaeriales</taxon>
        <taxon>Botryosphaeriaceae</taxon>
        <taxon>Macrophomina</taxon>
    </lineage>
</organism>
<evidence type="ECO:0000256" key="2">
    <source>
        <dbReference type="ARBA" id="ARBA00006727"/>
    </source>
</evidence>
<feature type="transmembrane region" description="Helical" evidence="3">
    <location>
        <begin position="332"/>
        <end position="350"/>
    </location>
</feature>
<comment type="similarity">
    <text evidence="2">Belongs to the major facilitator superfamily. Monocarboxylate porter (TC 2.A.1.13) family.</text>
</comment>
<dbReference type="PANTHER" id="PTHR11360:SF130">
    <property type="entry name" value="MAJOR FACILITATOR SUPERFAMILY (MFS) PROFILE DOMAIN-CONTAINING PROTEIN-RELATED"/>
    <property type="match status" value="1"/>
</dbReference>
<feature type="transmembrane region" description="Helical" evidence="3">
    <location>
        <begin position="168"/>
        <end position="186"/>
    </location>
</feature>
<comment type="subcellular location">
    <subcellularLocation>
        <location evidence="1">Membrane</location>
        <topology evidence="1">Multi-pass membrane protein</topology>
    </subcellularLocation>
</comment>
<dbReference type="Gene3D" id="1.20.1250.20">
    <property type="entry name" value="MFS general substrate transporter like domains"/>
    <property type="match status" value="2"/>
</dbReference>
<dbReference type="SUPFAM" id="SSF103473">
    <property type="entry name" value="MFS general substrate transporter"/>
    <property type="match status" value="1"/>
</dbReference>
<evidence type="ECO:0000256" key="3">
    <source>
        <dbReference type="SAM" id="Phobius"/>
    </source>
</evidence>
<feature type="transmembrane region" description="Helical" evidence="3">
    <location>
        <begin position="239"/>
        <end position="262"/>
    </location>
</feature>
<proteinExistence type="inferred from homology"/>
<dbReference type="InterPro" id="IPR020846">
    <property type="entry name" value="MFS_dom"/>
</dbReference>
<dbReference type="Pfam" id="PF07690">
    <property type="entry name" value="MFS_1"/>
    <property type="match status" value="1"/>
</dbReference>
<protein>
    <submittedName>
        <fullName evidence="5">Major facilitator superfamily domain-containing protein</fullName>
    </submittedName>
</protein>
<feature type="transmembrane region" description="Helical" evidence="3">
    <location>
        <begin position="396"/>
        <end position="418"/>
    </location>
</feature>
<feature type="transmembrane region" description="Helical" evidence="3">
    <location>
        <begin position="104"/>
        <end position="124"/>
    </location>
</feature>
<sequence>MALEESNKDVSGFVIDSTDASEDAQPSMADPQPAPDGGFRAWTQVFMGHLVLINGWGYLSSFGLFQSYYTTSLSATPSAISWIGSVQIFLVYFVGAFSGRALDVGYYYIILALGSFLQVLGVFMTSISTEYWQLFLSQGICKGLGDGLIFCPTVSLVATYFSKKRSLAMACTASGGATGGIIFPLVAQQLLPKVGFGWTVRTMGFVILFNAAIVLAIARVRLPPRKTGPLVEWAAFKELSYTLFCIGMFFNLWAVYLAYFYISTFAKSIIHVSASESLTLLLVMNAVGIPGRLVCGLTADRLLGPINTLIPVAFFAAVLFYCWAAVSSLGALYAFCVIYGFFGAGIQSLFPASCASLTNDLKKMGVRTGMCFSFISMACLTGPPIAGALIQRDGGGFLYAQVFGGSVLMGGTLTLIAARIAKNRLDMKLRGVAPRDGSD</sequence>
<name>A0ABQ8FQ87_9PEZI</name>
<feature type="transmembrane region" description="Helical" evidence="3">
    <location>
        <begin position="198"/>
        <end position="218"/>
    </location>
</feature>
<dbReference type="Proteomes" id="UP000774617">
    <property type="component" value="Unassembled WGS sequence"/>
</dbReference>
<gene>
    <name evidence="5" type="ORF">B0J12DRAFT_747431</name>
</gene>
<keyword evidence="3" id="KW-0472">Membrane</keyword>
<feature type="transmembrane region" description="Helical" evidence="3">
    <location>
        <begin position="79"/>
        <end position="97"/>
    </location>
</feature>
<keyword evidence="6" id="KW-1185">Reference proteome</keyword>
<feature type="transmembrane region" description="Helical" evidence="3">
    <location>
        <begin position="371"/>
        <end position="390"/>
    </location>
</feature>